<proteinExistence type="predicted"/>
<protein>
    <recommendedName>
        <fullName evidence="3">Endonuclease/exonuclease/phosphatase domain-containing protein</fullName>
    </recommendedName>
</protein>
<reference evidence="1 2" key="1">
    <citation type="journal article" date="2019" name="Gigascience">
        <title>Whole-genome sequence of the oriental lung fluke Paragonimus westermani.</title>
        <authorList>
            <person name="Oey H."/>
            <person name="Zakrzewski M."/>
            <person name="Narain K."/>
            <person name="Devi K.R."/>
            <person name="Agatsuma T."/>
            <person name="Nawaratna S."/>
            <person name="Gobert G.N."/>
            <person name="Jones M.K."/>
            <person name="Ragan M.A."/>
            <person name="McManus D.P."/>
            <person name="Krause L."/>
        </authorList>
    </citation>
    <scope>NUCLEOTIDE SEQUENCE [LARGE SCALE GENOMIC DNA]</scope>
    <source>
        <strain evidence="1 2">IND2009</strain>
    </source>
</reference>
<dbReference type="Proteomes" id="UP000324629">
    <property type="component" value="Unassembled WGS sequence"/>
</dbReference>
<keyword evidence="2" id="KW-1185">Reference proteome</keyword>
<dbReference type="SUPFAM" id="SSF56219">
    <property type="entry name" value="DNase I-like"/>
    <property type="match status" value="1"/>
</dbReference>
<gene>
    <name evidence="1" type="ORF">DEA37_0011236</name>
</gene>
<comment type="caution">
    <text evidence="1">The sequence shown here is derived from an EMBL/GenBank/DDBJ whole genome shotgun (WGS) entry which is preliminary data.</text>
</comment>
<evidence type="ECO:0000313" key="2">
    <source>
        <dbReference type="Proteomes" id="UP000324629"/>
    </source>
</evidence>
<accession>A0A5J4NK23</accession>
<dbReference type="Gene3D" id="3.60.10.10">
    <property type="entry name" value="Endonuclease/exonuclease/phosphatase"/>
    <property type="match status" value="1"/>
</dbReference>
<evidence type="ECO:0008006" key="3">
    <source>
        <dbReference type="Google" id="ProtNLM"/>
    </source>
</evidence>
<name>A0A5J4NK23_9TREM</name>
<sequence length="219" mass="23984">MHQQAHSSVRPDFTKDEFSVPKRKAYNVDVDYSLPPPPLQCMVTATVTTSPSTSVAFFPNSPVASRVSGDAEAESHGRAGVGIALSSRAEQCLLDWIPVNSRLCAARLNTSAKDICPDSTRDPFYDALVDLLRQPKHSDIIILAGDFNAQPGRLSPDEKRLGGMFDVRAQRTDSGERLLQLCASHGLYICRVLHSNTGKGTVLLGDLRVLLSRGRRWII</sequence>
<evidence type="ECO:0000313" key="1">
    <source>
        <dbReference type="EMBL" id="KAA3675907.1"/>
    </source>
</evidence>
<dbReference type="EMBL" id="QNGE01002251">
    <property type="protein sequence ID" value="KAA3675907.1"/>
    <property type="molecule type" value="Genomic_DNA"/>
</dbReference>
<organism evidence="1 2">
    <name type="scientific">Paragonimus westermani</name>
    <dbReference type="NCBI Taxonomy" id="34504"/>
    <lineage>
        <taxon>Eukaryota</taxon>
        <taxon>Metazoa</taxon>
        <taxon>Spiralia</taxon>
        <taxon>Lophotrochozoa</taxon>
        <taxon>Platyhelminthes</taxon>
        <taxon>Trematoda</taxon>
        <taxon>Digenea</taxon>
        <taxon>Plagiorchiida</taxon>
        <taxon>Troglotremata</taxon>
        <taxon>Troglotrematidae</taxon>
        <taxon>Paragonimus</taxon>
    </lineage>
</organism>
<dbReference type="AlphaFoldDB" id="A0A5J4NK23"/>
<dbReference type="InterPro" id="IPR036691">
    <property type="entry name" value="Endo/exonu/phosph_ase_sf"/>
</dbReference>